<dbReference type="AlphaFoldDB" id="A0A1Y6B5X5"/>
<sequence>MQAETSPTKDPGQVAFFVGNLCQEADLIYRFGYALTLSEVGAAKLVMETYRSLIGQLDRLLASSSQDIRLELAKAAWHIFQSWNETFEETDSLVLDFLHSLTIDIRIVLTLVDALGFSPEETAQILELKDVELRRYLAEGRKQMIGFDS</sequence>
<dbReference type="Proteomes" id="UP000192907">
    <property type="component" value="Unassembled WGS sequence"/>
</dbReference>
<dbReference type="Gene3D" id="1.20.140.160">
    <property type="match status" value="1"/>
</dbReference>
<dbReference type="SUPFAM" id="SSF88659">
    <property type="entry name" value="Sigma3 and sigma4 domains of RNA polymerase sigma factors"/>
    <property type="match status" value="1"/>
</dbReference>
<accession>A0A1Y6B5X5</accession>
<dbReference type="STRING" id="1513793.SAMN06296036_10262"/>
<keyword evidence="2" id="KW-1185">Reference proteome</keyword>
<evidence type="ECO:0000313" key="1">
    <source>
        <dbReference type="EMBL" id="SME93887.1"/>
    </source>
</evidence>
<dbReference type="InterPro" id="IPR013324">
    <property type="entry name" value="RNA_pol_sigma_r3/r4-like"/>
</dbReference>
<organism evidence="1 2">
    <name type="scientific">Pseudobacteriovorax antillogorgiicola</name>
    <dbReference type="NCBI Taxonomy" id="1513793"/>
    <lineage>
        <taxon>Bacteria</taxon>
        <taxon>Pseudomonadati</taxon>
        <taxon>Bdellovibrionota</taxon>
        <taxon>Oligoflexia</taxon>
        <taxon>Oligoflexales</taxon>
        <taxon>Pseudobacteriovoracaceae</taxon>
        <taxon>Pseudobacteriovorax</taxon>
    </lineage>
</organism>
<name>A0A1Y6B5X5_9BACT</name>
<proteinExistence type="predicted"/>
<reference evidence="2" key="1">
    <citation type="submission" date="2017-04" db="EMBL/GenBank/DDBJ databases">
        <authorList>
            <person name="Varghese N."/>
            <person name="Submissions S."/>
        </authorList>
    </citation>
    <scope>NUCLEOTIDE SEQUENCE [LARGE SCALE GENOMIC DNA]</scope>
    <source>
        <strain evidence="2">RKEM611</strain>
    </source>
</reference>
<evidence type="ECO:0000313" key="2">
    <source>
        <dbReference type="Proteomes" id="UP000192907"/>
    </source>
</evidence>
<protein>
    <submittedName>
        <fullName evidence="1">Sigma-70, region 4</fullName>
    </submittedName>
</protein>
<dbReference type="EMBL" id="FWZT01000002">
    <property type="protein sequence ID" value="SME93887.1"/>
    <property type="molecule type" value="Genomic_DNA"/>
</dbReference>
<gene>
    <name evidence="1" type="ORF">SAMN06296036_10262</name>
</gene>